<sequence>MNSDNSNQNFQQVNQRSASQMSATPAPIYGQFQNSQTPYDDYAPPVASAPQYWDTNNQFVNQYASPAAPLDTMQVWGQQITSPYYNYGPSPQFQYMPYPQGMQPLQPPFTPQDSQDFAYTPFQQSAQPVEFASQPEPNVIPDNIDEIWDELLQDPMWSMEMNNVNFDGSNMPAQPAEFVSQAEPNFIPDIDELWDELLQNPVCSMDVSNVNVDWNGMPESTGASSLCGPNFQSTYQQPTPQSIAFESPQPPETYDSPSGYANQTPYTLPGESTSVDQYGLPPTPQSVYNSQFPLPTSWDNPAVSLYQPSPVHPSASQTPPVVKLASPIVQTQPQVPTPQDQTSSDPEVQFISEQKASDAVSSTRAPLAPRDPNKPIKRVQLSEEELAREEAWKDEKARKELKKATKLGAIHSKTGGFVNKTKWWATLPPSKDLDKPYFSTNLEDNRHEVHKHMYKCNHQGPADSQIKKCIKMKCEHPCCKKGVGRDACLVWLHSLERRYKLHHPDYEYVWGPQGSRTLAHAQRLREARQAKAQEAKAQKAKAQATSSGKGEAEGDDPLGEEIWDALHGEAEGDDPVEEEIWDALHGDDANEDSQSASNLETAEAGLLEEGGVKISADTSPQEDEDDPLFDDDEDEGGIPIEIEIVDPEACEPAAKSALAKETRPETSGNEPPTKFEPQSIAGTKRARDDLSTDDQEPASKAAKISDPEDDESDLASLFGEDGDGFDVEIEGSSKPEAPPVTSQAPQPSPATQVPAAKSSSRPLQPQSRPASGKKRALPESDDAEPPAKKQKPAATSSSRPSQPQPRLDKGKKRALQDSEDADPPAKKQKPATPTAPAPASDNTFGIDQNVENYRDASLPKGYICGHKAFHKSEKCLSGKCSGKGGHKCCIEGLERATAKKMIHNKLWSLRNPAVKANRGKGKKSRETTSAETAKESSSSSARVANLTSVPTPAASEPKKRKIKTSAETAKESSSSRAQVATSAPNPQPQPSTRQEASPTVSHTPVNALRAQAETIESVRQSAVGTEPVDVDYWDVYEKMANMQDAADEADEADDVENAQDEVEDGGLFVPEQPGIFPGVQYESSEESEEE</sequence>
<gene>
    <name evidence="2" type="ORF">DM02DRAFT_631825</name>
</gene>
<feature type="compositionally biased region" description="Low complexity" evidence="1">
    <location>
        <begin position="792"/>
        <end position="805"/>
    </location>
</feature>
<evidence type="ECO:0000313" key="2">
    <source>
        <dbReference type="EMBL" id="PVH96621.1"/>
    </source>
</evidence>
<reference evidence="2 3" key="1">
    <citation type="journal article" date="2018" name="Sci. Rep.">
        <title>Comparative genomics provides insights into the lifestyle and reveals functional heterogeneity of dark septate endophytic fungi.</title>
        <authorList>
            <person name="Knapp D.G."/>
            <person name="Nemeth J.B."/>
            <person name="Barry K."/>
            <person name="Hainaut M."/>
            <person name="Henrissat B."/>
            <person name="Johnson J."/>
            <person name="Kuo A."/>
            <person name="Lim J.H.P."/>
            <person name="Lipzen A."/>
            <person name="Nolan M."/>
            <person name="Ohm R.A."/>
            <person name="Tamas L."/>
            <person name="Grigoriev I.V."/>
            <person name="Spatafora J.W."/>
            <person name="Nagy L.G."/>
            <person name="Kovacs G.M."/>
        </authorList>
    </citation>
    <scope>NUCLEOTIDE SEQUENCE [LARGE SCALE GENOMIC DNA]</scope>
    <source>
        <strain evidence="2 3">DSE2036</strain>
    </source>
</reference>
<feature type="compositionally biased region" description="Polar residues" evidence="1">
    <location>
        <begin position="740"/>
        <end position="751"/>
    </location>
</feature>
<feature type="region of interest" description="Disordered" evidence="1">
    <location>
        <begin position="222"/>
        <end position="262"/>
    </location>
</feature>
<feature type="compositionally biased region" description="Acidic residues" evidence="1">
    <location>
        <begin position="620"/>
        <end position="636"/>
    </location>
</feature>
<name>A0A2V1DF02_9PLEO</name>
<feature type="compositionally biased region" description="Polar residues" evidence="1">
    <location>
        <begin position="1"/>
        <end position="23"/>
    </location>
</feature>
<feature type="region of interest" description="Disordered" evidence="1">
    <location>
        <begin position="523"/>
        <end position="558"/>
    </location>
</feature>
<feature type="compositionally biased region" description="Polar residues" evidence="1">
    <location>
        <begin position="343"/>
        <end position="364"/>
    </location>
</feature>
<feature type="compositionally biased region" description="Acidic residues" evidence="1">
    <location>
        <begin position="1045"/>
        <end position="1064"/>
    </location>
</feature>
<organism evidence="2 3">
    <name type="scientific">Periconia macrospinosa</name>
    <dbReference type="NCBI Taxonomy" id="97972"/>
    <lineage>
        <taxon>Eukaryota</taxon>
        <taxon>Fungi</taxon>
        <taxon>Dikarya</taxon>
        <taxon>Ascomycota</taxon>
        <taxon>Pezizomycotina</taxon>
        <taxon>Dothideomycetes</taxon>
        <taxon>Pleosporomycetidae</taxon>
        <taxon>Pleosporales</taxon>
        <taxon>Massarineae</taxon>
        <taxon>Periconiaceae</taxon>
        <taxon>Periconia</taxon>
    </lineage>
</organism>
<feature type="region of interest" description="Disordered" evidence="1">
    <location>
        <begin position="607"/>
        <end position="850"/>
    </location>
</feature>
<protein>
    <submittedName>
        <fullName evidence="2">Uncharacterized protein</fullName>
    </submittedName>
</protein>
<evidence type="ECO:0000256" key="1">
    <source>
        <dbReference type="SAM" id="MobiDB-lite"/>
    </source>
</evidence>
<feature type="region of interest" description="Disordered" evidence="1">
    <location>
        <begin position="1045"/>
        <end position="1090"/>
    </location>
</feature>
<feature type="compositionally biased region" description="Polar residues" evidence="1">
    <location>
        <begin position="230"/>
        <end position="244"/>
    </location>
</feature>
<dbReference type="Proteomes" id="UP000244855">
    <property type="component" value="Unassembled WGS sequence"/>
</dbReference>
<keyword evidence="3" id="KW-1185">Reference proteome</keyword>
<proteinExistence type="predicted"/>
<feature type="compositionally biased region" description="Low complexity" evidence="1">
    <location>
        <begin position="331"/>
        <end position="342"/>
    </location>
</feature>
<feature type="compositionally biased region" description="Low complexity" evidence="1">
    <location>
        <begin position="758"/>
        <end position="770"/>
    </location>
</feature>
<feature type="compositionally biased region" description="Basic and acidic residues" evidence="1">
    <location>
        <begin position="523"/>
        <end position="537"/>
    </location>
</feature>
<dbReference type="AlphaFoldDB" id="A0A2V1DF02"/>
<evidence type="ECO:0000313" key="3">
    <source>
        <dbReference type="Proteomes" id="UP000244855"/>
    </source>
</evidence>
<feature type="compositionally biased region" description="Basic and acidic residues" evidence="1">
    <location>
        <begin position="924"/>
        <end position="934"/>
    </location>
</feature>
<feature type="compositionally biased region" description="Low complexity" evidence="1">
    <location>
        <begin position="830"/>
        <end position="839"/>
    </location>
</feature>
<feature type="compositionally biased region" description="Polar residues" evidence="1">
    <location>
        <begin position="840"/>
        <end position="850"/>
    </location>
</feature>
<feature type="compositionally biased region" description="Polar residues" evidence="1">
    <location>
        <begin position="976"/>
        <end position="1004"/>
    </location>
</feature>
<feature type="compositionally biased region" description="Low complexity" evidence="1">
    <location>
        <begin position="965"/>
        <end position="975"/>
    </location>
</feature>
<feature type="region of interest" description="Disordered" evidence="1">
    <location>
        <begin position="909"/>
        <end position="1008"/>
    </location>
</feature>
<dbReference type="EMBL" id="KZ805459">
    <property type="protein sequence ID" value="PVH96621.1"/>
    <property type="molecule type" value="Genomic_DNA"/>
</dbReference>
<feature type="region of interest" description="Disordered" evidence="1">
    <location>
        <begin position="331"/>
        <end position="374"/>
    </location>
</feature>
<accession>A0A2V1DF02</accession>
<feature type="region of interest" description="Disordered" evidence="1">
    <location>
        <begin position="1"/>
        <end position="43"/>
    </location>
</feature>
<feature type="compositionally biased region" description="Acidic residues" evidence="1">
    <location>
        <begin position="720"/>
        <end position="729"/>
    </location>
</feature>